<dbReference type="InterPro" id="IPR001570">
    <property type="entry name" value="Peptidase_M4_C_domain"/>
</dbReference>
<dbReference type="Proteomes" id="UP000534783">
    <property type="component" value="Unassembled WGS sequence"/>
</dbReference>
<evidence type="ECO:0000256" key="2">
    <source>
        <dbReference type="ARBA" id="ARBA00022670"/>
    </source>
</evidence>
<evidence type="ECO:0000256" key="5">
    <source>
        <dbReference type="ARBA" id="ARBA00022833"/>
    </source>
</evidence>
<comment type="subcellular location">
    <subcellularLocation>
        <location evidence="8">Secreted</location>
    </subcellularLocation>
</comment>
<evidence type="ECO:0000256" key="6">
    <source>
        <dbReference type="ARBA" id="ARBA00023049"/>
    </source>
</evidence>
<keyword evidence="5 8" id="KW-0862">Zinc</keyword>
<reference evidence="11 12" key="1">
    <citation type="journal article" date="2020" name="Nature">
        <title>Bacterial chemolithoautotrophy via manganese oxidation.</title>
        <authorList>
            <person name="Yu H."/>
            <person name="Leadbetter J.R."/>
        </authorList>
    </citation>
    <scope>NUCLEOTIDE SEQUENCE [LARGE SCALE GENOMIC DNA]</scope>
    <source>
        <strain evidence="11 12">Mn-1</strain>
    </source>
</reference>
<evidence type="ECO:0000256" key="4">
    <source>
        <dbReference type="ARBA" id="ARBA00022801"/>
    </source>
</evidence>
<keyword evidence="6 8" id="KW-0482">Metalloprotease</keyword>
<evidence type="ECO:0000259" key="9">
    <source>
        <dbReference type="Pfam" id="PF01447"/>
    </source>
</evidence>
<dbReference type="GO" id="GO:0005576">
    <property type="term" value="C:extracellular region"/>
    <property type="evidence" value="ECO:0007669"/>
    <property type="project" value="UniProtKB-SubCell"/>
</dbReference>
<dbReference type="PANTHER" id="PTHR43579">
    <property type="match status" value="1"/>
</dbReference>
<dbReference type="GO" id="GO:0006508">
    <property type="term" value="P:proteolysis"/>
    <property type="evidence" value="ECO:0007669"/>
    <property type="project" value="UniProtKB-KW"/>
</dbReference>
<evidence type="ECO:0000313" key="12">
    <source>
        <dbReference type="Proteomes" id="UP000534783"/>
    </source>
</evidence>
<comment type="cofactor">
    <cofactor evidence="8">
        <name>Zn(2+)</name>
        <dbReference type="ChEBI" id="CHEBI:29105"/>
    </cofactor>
</comment>
<keyword evidence="3" id="KW-0479">Metal-binding</keyword>
<gene>
    <name evidence="11" type="ORF">MNODULE_02240</name>
</gene>
<protein>
    <recommendedName>
        <fullName evidence="8">Neutral metalloproteinase</fullName>
        <ecNumber evidence="8">3.4.24.-</ecNumber>
    </recommendedName>
</protein>
<dbReference type="EMBL" id="VTOW01000001">
    <property type="protein sequence ID" value="NKE69571.1"/>
    <property type="molecule type" value="Genomic_DNA"/>
</dbReference>
<keyword evidence="8" id="KW-0964">Secreted</keyword>
<dbReference type="InterPro" id="IPR023612">
    <property type="entry name" value="Peptidase_M4"/>
</dbReference>
<dbReference type="Gene3D" id="3.10.170.10">
    <property type="match status" value="1"/>
</dbReference>
<dbReference type="PANTHER" id="PTHR43579:SF1">
    <property type="entry name" value="NEUTRAL METALLOPROTEINASE"/>
    <property type="match status" value="1"/>
</dbReference>
<dbReference type="GO" id="GO:0046872">
    <property type="term" value="F:metal ion binding"/>
    <property type="evidence" value="ECO:0007669"/>
    <property type="project" value="UniProtKB-UniRule"/>
</dbReference>
<evidence type="ECO:0000256" key="8">
    <source>
        <dbReference type="RuleBase" id="RU366073"/>
    </source>
</evidence>
<dbReference type="SUPFAM" id="SSF55486">
    <property type="entry name" value="Metalloproteases ('zincins'), catalytic domain"/>
    <property type="match status" value="1"/>
</dbReference>
<evidence type="ECO:0000256" key="3">
    <source>
        <dbReference type="ARBA" id="ARBA00022723"/>
    </source>
</evidence>
<evidence type="ECO:0000259" key="10">
    <source>
        <dbReference type="Pfam" id="PF02868"/>
    </source>
</evidence>
<dbReference type="Pfam" id="PF02868">
    <property type="entry name" value="Peptidase_M4_C"/>
    <property type="match status" value="1"/>
</dbReference>
<feature type="domain" description="Peptidase M4 C-terminal" evidence="10">
    <location>
        <begin position="184"/>
        <end position="354"/>
    </location>
</feature>
<keyword evidence="2 8" id="KW-0645">Protease</keyword>
<name>A0A7X6DLU6_9BACT</name>
<comment type="function">
    <text evidence="8">Extracellular zinc metalloprotease.</text>
</comment>
<keyword evidence="12" id="KW-1185">Reference proteome</keyword>
<dbReference type="AlphaFoldDB" id="A0A7X6DLU6"/>
<dbReference type="CDD" id="cd09597">
    <property type="entry name" value="M4_TLP"/>
    <property type="match status" value="1"/>
</dbReference>
<feature type="domain" description="Peptidase M4" evidence="9">
    <location>
        <begin position="68"/>
        <end position="181"/>
    </location>
</feature>
<dbReference type="EC" id="3.4.24.-" evidence="8"/>
<comment type="similarity">
    <text evidence="1 8">Belongs to the peptidase M4 family.</text>
</comment>
<dbReference type="InterPro" id="IPR052759">
    <property type="entry name" value="Metalloprotease_M4"/>
</dbReference>
<accession>A0A7X6DLU6</accession>
<sequence>MTHRCNPLYCIIPPHILRNVAERGNSNQKASAWRALSISDQIRGHRQALAPIAPLLMTPLIGAKGRSVYDAQQEDELPGKLVRNEGDLPTGDPAVDEAYDGAGATYDLFIEIFERNSIDDRGMRLISTVHFLKGYDNAFWNGQQMVYGDGDEDMPEQDRLWNRFTSSIDVIGHELTHGVTQFEANLAYRFQSGALNESMSDVFGSLVKQRTQNQTADRADWLIGEGLFTSNVNAAAIRSMKAPGSAYDDPVLGKDPQPAHMKDYKKLAFWEDNGGVHINSGIPNHAFYRVATELGGHAWEKAGMIWYVALRDRIRWNSGFQSAANHTFQVAGELFGPGSKEQQAVKNGWSQVGINIEAKAKKAAA</sequence>
<dbReference type="PRINTS" id="PR00730">
    <property type="entry name" value="THERMOLYSIN"/>
</dbReference>
<dbReference type="Pfam" id="PF01447">
    <property type="entry name" value="Peptidase_M4"/>
    <property type="match status" value="1"/>
</dbReference>
<dbReference type="GO" id="GO:0004222">
    <property type="term" value="F:metalloendopeptidase activity"/>
    <property type="evidence" value="ECO:0007669"/>
    <property type="project" value="UniProtKB-UniRule"/>
</dbReference>
<dbReference type="RefSeq" id="WP_168057866.1">
    <property type="nucleotide sequence ID" value="NZ_VTOW01000001.1"/>
</dbReference>
<dbReference type="Gene3D" id="1.10.390.10">
    <property type="entry name" value="Neutral Protease Domain 2"/>
    <property type="match status" value="1"/>
</dbReference>
<keyword evidence="4 8" id="KW-0378">Hydrolase</keyword>
<evidence type="ECO:0000256" key="1">
    <source>
        <dbReference type="ARBA" id="ARBA00009388"/>
    </source>
</evidence>
<evidence type="ECO:0000256" key="7">
    <source>
        <dbReference type="PIRSR" id="PIRSR623612-1"/>
    </source>
</evidence>
<feature type="active site" evidence="7">
    <location>
        <position position="174"/>
    </location>
</feature>
<comment type="caution">
    <text evidence="11">The sequence shown here is derived from an EMBL/GenBank/DDBJ whole genome shotgun (WGS) entry which is preliminary data.</text>
</comment>
<evidence type="ECO:0000313" key="11">
    <source>
        <dbReference type="EMBL" id="NKE69571.1"/>
    </source>
</evidence>
<proteinExistence type="inferred from homology"/>
<feature type="active site" description="Proton donor" evidence="7">
    <location>
        <position position="277"/>
    </location>
</feature>
<dbReference type="InterPro" id="IPR013856">
    <property type="entry name" value="Peptidase_M4_domain"/>
</dbReference>
<organism evidence="11 12">
    <name type="scientific">Candidatus Manganitrophus noduliformans</name>
    <dbReference type="NCBI Taxonomy" id="2606439"/>
    <lineage>
        <taxon>Bacteria</taxon>
        <taxon>Pseudomonadati</taxon>
        <taxon>Nitrospirota</taxon>
        <taxon>Nitrospiria</taxon>
        <taxon>Candidatus Troglogloeales</taxon>
        <taxon>Candidatus Manganitrophaceae</taxon>
        <taxon>Candidatus Manganitrophus</taxon>
    </lineage>
</organism>
<dbReference type="InterPro" id="IPR027268">
    <property type="entry name" value="Peptidase_M4/M1_CTD_sf"/>
</dbReference>